<feature type="region of interest" description="Disordered" evidence="8">
    <location>
        <begin position="252"/>
        <end position="277"/>
    </location>
</feature>
<evidence type="ECO:0000256" key="7">
    <source>
        <dbReference type="ARBA" id="ARBA00023306"/>
    </source>
</evidence>
<dbReference type="RefSeq" id="WP_283755149.1">
    <property type="nucleotide sequence ID" value="NZ_JAQOSP010000116.1"/>
</dbReference>
<gene>
    <name evidence="11" type="ORF">PMG71_18350</name>
</gene>
<sequence length="277" mass="31418">MTLIQPISKQELLERRRKLRQKQRLKLLQTLWQTVAVGAIAYGGGWLLTQPNWAIRDPEQVVIRGNELLTTEALRELLPIKYPQSLFRVQPHEIAQTLEAKGPIAQAQVTRQLLPLRLTIEVSERKPVAIAMDSGQSKTVGLIDEQGIWMPLESYTQLTSSALPTLKIIGPLAYYQSSWAEIYGVLKTSPVQIMELNWEDPKNLILTTELGKVHLGVYTPQLAKQLQVLDRMRQLPQQIPPGQMNYIDLRNPDDPSIEIKSSSTQYKPFDAGQIPQE</sequence>
<dbReference type="Proteomes" id="UP001235303">
    <property type="component" value="Unassembled WGS sequence"/>
</dbReference>
<evidence type="ECO:0000259" key="10">
    <source>
        <dbReference type="PROSITE" id="PS51779"/>
    </source>
</evidence>
<evidence type="ECO:0000256" key="2">
    <source>
        <dbReference type="ARBA" id="ARBA00022475"/>
    </source>
</evidence>
<evidence type="ECO:0000313" key="12">
    <source>
        <dbReference type="Proteomes" id="UP001235303"/>
    </source>
</evidence>
<evidence type="ECO:0000256" key="9">
    <source>
        <dbReference type="SAM" id="Phobius"/>
    </source>
</evidence>
<dbReference type="InterPro" id="IPR050487">
    <property type="entry name" value="FtsQ_DivIB"/>
</dbReference>
<keyword evidence="7" id="KW-0131">Cell cycle</keyword>
<evidence type="ECO:0000313" key="11">
    <source>
        <dbReference type="EMBL" id="MDJ1171396.1"/>
    </source>
</evidence>
<proteinExistence type="predicted"/>
<evidence type="ECO:0000256" key="8">
    <source>
        <dbReference type="SAM" id="MobiDB-lite"/>
    </source>
</evidence>
<keyword evidence="3" id="KW-0132">Cell division</keyword>
<name>A0ABT7AYL0_9CYAN</name>
<comment type="subcellular location">
    <subcellularLocation>
        <location evidence="1">Membrane</location>
    </subcellularLocation>
</comment>
<organism evidence="11 12">
    <name type="scientific">Roseofilum acuticapitatum BLCC-M154</name>
    <dbReference type="NCBI Taxonomy" id="3022444"/>
    <lineage>
        <taxon>Bacteria</taxon>
        <taxon>Bacillati</taxon>
        <taxon>Cyanobacteriota</taxon>
        <taxon>Cyanophyceae</taxon>
        <taxon>Desertifilales</taxon>
        <taxon>Desertifilaceae</taxon>
        <taxon>Roseofilum</taxon>
        <taxon>Roseofilum acuticapitatum</taxon>
    </lineage>
</organism>
<dbReference type="Gene3D" id="3.10.20.310">
    <property type="entry name" value="membrane protein fhac"/>
    <property type="match status" value="1"/>
</dbReference>
<keyword evidence="12" id="KW-1185">Reference proteome</keyword>
<protein>
    <submittedName>
        <fullName evidence="11">FtsQ-type POTRA domain-containing protein</fullName>
    </submittedName>
</protein>
<dbReference type="InterPro" id="IPR013685">
    <property type="entry name" value="POTRA_FtsQ_type"/>
</dbReference>
<dbReference type="Pfam" id="PF08478">
    <property type="entry name" value="POTRA_1"/>
    <property type="match status" value="1"/>
</dbReference>
<evidence type="ECO:0000256" key="4">
    <source>
        <dbReference type="ARBA" id="ARBA00022692"/>
    </source>
</evidence>
<accession>A0ABT7AYL0</accession>
<keyword evidence="6 9" id="KW-0472">Membrane</keyword>
<keyword evidence="2" id="KW-1003">Cell membrane</keyword>
<feature type="domain" description="POTRA" evidence="10">
    <location>
        <begin position="56"/>
        <end position="125"/>
    </location>
</feature>
<evidence type="ECO:0000256" key="3">
    <source>
        <dbReference type="ARBA" id="ARBA00022618"/>
    </source>
</evidence>
<dbReference type="PANTHER" id="PTHR37820">
    <property type="entry name" value="CELL DIVISION PROTEIN DIVIB"/>
    <property type="match status" value="1"/>
</dbReference>
<reference evidence="11 12" key="1">
    <citation type="submission" date="2023-01" db="EMBL/GenBank/DDBJ databases">
        <title>Novel diversity within Roseofilum (Cyanobacteria; Desertifilaceae) from marine benthic mats with descriptions of four novel species.</title>
        <authorList>
            <person name="Wang Y."/>
            <person name="Berthold D.E."/>
            <person name="Hu J."/>
            <person name="Lefler F.W."/>
            <person name="Laughinghouse H.D. IV."/>
        </authorList>
    </citation>
    <scope>NUCLEOTIDE SEQUENCE [LARGE SCALE GENOMIC DNA]</scope>
    <source>
        <strain evidence="11 12">BLCC-M154</strain>
    </source>
</reference>
<evidence type="ECO:0000256" key="5">
    <source>
        <dbReference type="ARBA" id="ARBA00022989"/>
    </source>
</evidence>
<dbReference type="EMBL" id="JAQOSP010000116">
    <property type="protein sequence ID" value="MDJ1171396.1"/>
    <property type="molecule type" value="Genomic_DNA"/>
</dbReference>
<dbReference type="InterPro" id="IPR034746">
    <property type="entry name" value="POTRA"/>
</dbReference>
<keyword evidence="4 9" id="KW-0812">Transmembrane</keyword>
<keyword evidence="5 9" id="KW-1133">Transmembrane helix</keyword>
<feature type="transmembrane region" description="Helical" evidence="9">
    <location>
        <begin position="25"/>
        <end position="48"/>
    </location>
</feature>
<comment type="caution">
    <text evidence="11">The sequence shown here is derived from an EMBL/GenBank/DDBJ whole genome shotgun (WGS) entry which is preliminary data.</text>
</comment>
<evidence type="ECO:0000256" key="6">
    <source>
        <dbReference type="ARBA" id="ARBA00023136"/>
    </source>
</evidence>
<dbReference type="PROSITE" id="PS51779">
    <property type="entry name" value="POTRA"/>
    <property type="match status" value="1"/>
</dbReference>
<evidence type="ECO:0000256" key="1">
    <source>
        <dbReference type="ARBA" id="ARBA00004370"/>
    </source>
</evidence>
<dbReference type="PANTHER" id="PTHR37820:SF1">
    <property type="entry name" value="CELL DIVISION PROTEIN FTSQ"/>
    <property type="match status" value="1"/>
</dbReference>